<dbReference type="NCBIfam" id="NF038015">
    <property type="entry name" value="AztD"/>
    <property type="match status" value="1"/>
</dbReference>
<dbReference type="PROSITE" id="PS51257">
    <property type="entry name" value="PROKAR_LIPOPROTEIN"/>
    <property type="match status" value="1"/>
</dbReference>
<sequence>MAKSPFLSRRVGRGVAMSAAAVAAFALSGCGTAAEDTAAENAPESASSGSSEQPPATVTDPIAATYDGGIYVLDGQTLDVVEDIPLEGFNRLNPAGDDRHLFVSTSTGFRVLDAAGPALTDLEFPAEKAGHVVRHDGKTVLFADGTGEVTIFDSNALGTELPATEQYTTPEAHHGVAVELSNGELVTTIGNEDERPGMIVLDADREEIARNEDCPGVHGEATAQGEAVVIGCETGVLIYRDGAITKVDSPTEYGRIGNQAGSEASPITLGDYKQDAEAELERPTQVSLIDTEAETITLLDIGTSYTFRSLARGPAGEALVLGTDGQIHVIDPAAAEVTETIPVIDSWEEPLEWQEARPSIFVRDDVAYVSDPSGNEIHAVDLATGTTTATGSLDAAPNELSGVLG</sequence>
<gene>
    <name evidence="3" type="ORF">UA74_19585</name>
</gene>
<dbReference type="PANTHER" id="PTHR47197:SF3">
    <property type="entry name" value="DIHYDRO-HEME D1 DEHYDROGENASE"/>
    <property type="match status" value="1"/>
</dbReference>
<dbReference type="EMBL" id="CP016076">
    <property type="protein sequence ID" value="APU15942.1"/>
    <property type="molecule type" value="Genomic_DNA"/>
</dbReference>
<feature type="region of interest" description="Disordered" evidence="1">
    <location>
        <begin position="36"/>
        <end position="60"/>
    </location>
</feature>
<protein>
    <recommendedName>
        <fullName evidence="5">Secreted protein</fullName>
    </recommendedName>
</protein>
<dbReference type="KEGG" id="acad:UA74_19585"/>
<reference evidence="4" key="1">
    <citation type="submission" date="2016-06" db="EMBL/GenBank/DDBJ databases">
        <title>Complete genome sequence of Actinoalloteichus fjordicus DSM 46855 (=ADI127-17), type strain of the new species Actinoalloteichus fjordicus.</title>
        <authorList>
            <person name="Ruckert C."/>
            <person name="Nouioui I."/>
            <person name="Willmese J."/>
            <person name="van Wezel G."/>
            <person name="Klenk H.-P."/>
            <person name="Kalinowski J."/>
            <person name="Zotchev S.B."/>
        </authorList>
    </citation>
    <scope>NUCLEOTIDE SEQUENCE [LARGE SCALE GENOMIC DNA]</scope>
    <source>
        <strain evidence="4">ADI127-7</strain>
    </source>
</reference>
<evidence type="ECO:0000313" key="4">
    <source>
        <dbReference type="Proteomes" id="UP000185511"/>
    </source>
</evidence>
<evidence type="ECO:0008006" key="5">
    <source>
        <dbReference type="Google" id="ProtNLM"/>
    </source>
</evidence>
<evidence type="ECO:0000256" key="1">
    <source>
        <dbReference type="SAM" id="MobiDB-lite"/>
    </source>
</evidence>
<accession>A0AAC9LE30</accession>
<dbReference type="InterPro" id="IPR015943">
    <property type="entry name" value="WD40/YVTN_repeat-like_dom_sf"/>
</dbReference>
<dbReference type="RefSeq" id="WP_075744002.1">
    <property type="nucleotide sequence ID" value="NZ_CP016076.1"/>
</dbReference>
<feature type="compositionally biased region" description="Polar residues" evidence="1">
    <location>
        <begin position="44"/>
        <end position="56"/>
    </location>
</feature>
<evidence type="ECO:0000256" key="2">
    <source>
        <dbReference type="SAM" id="SignalP"/>
    </source>
</evidence>
<dbReference type="Gene3D" id="2.130.10.10">
    <property type="entry name" value="YVTN repeat-like/Quinoprotein amine dehydrogenase"/>
    <property type="match status" value="2"/>
</dbReference>
<feature type="signal peptide" evidence="2">
    <location>
        <begin position="1"/>
        <end position="33"/>
    </location>
</feature>
<dbReference type="InterPro" id="IPR047697">
    <property type="entry name" value="AztD-like"/>
</dbReference>
<dbReference type="PANTHER" id="PTHR47197">
    <property type="entry name" value="PROTEIN NIRF"/>
    <property type="match status" value="1"/>
</dbReference>
<name>A0AAC9LE30_9PSEU</name>
<dbReference type="InterPro" id="IPR051200">
    <property type="entry name" value="Host-pathogen_enzymatic-act"/>
</dbReference>
<dbReference type="SUPFAM" id="SSF50969">
    <property type="entry name" value="YVTN repeat-like/Quinoprotein amine dehydrogenase"/>
    <property type="match status" value="1"/>
</dbReference>
<evidence type="ECO:0000313" key="3">
    <source>
        <dbReference type="EMBL" id="APU15942.1"/>
    </source>
</evidence>
<dbReference type="InterPro" id="IPR011044">
    <property type="entry name" value="Quino_amine_DH_bsu"/>
</dbReference>
<dbReference type="Proteomes" id="UP000185511">
    <property type="component" value="Chromosome"/>
</dbReference>
<keyword evidence="2" id="KW-0732">Signal</keyword>
<organism evidence="3 4">
    <name type="scientific">Actinoalloteichus fjordicus</name>
    <dbReference type="NCBI Taxonomy" id="1612552"/>
    <lineage>
        <taxon>Bacteria</taxon>
        <taxon>Bacillati</taxon>
        <taxon>Actinomycetota</taxon>
        <taxon>Actinomycetes</taxon>
        <taxon>Pseudonocardiales</taxon>
        <taxon>Pseudonocardiaceae</taxon>
        <taxon>Actinoalloteichus</taxon>
    </lineage>
</organism>
<keyword evidence="4" id="KW-1185">Reference proteome</keyword>
<dbReference type="AlphaFoldDB" id="A0AAC9LE30"/>
<proteinExistence type="predicted"/>
<feature type="chain" id="PRO_5042245172" description="Secreted protein" evidence="2">
    <location>
        <begin position="34"/>
        <end position="405"/>
    </location>
</feature>